<accession>A0ABW8YDV1</accession>
<gene>
    <name evidence="1" type="ORF">ABS768_07710</name>
</gene>
<reference evidence="1 2" key="1">
    <citation type="submission" date="2024-06" db="EMBL/GenBank/DDBJ databases">
        <authorList>
            <person name="Kaempfer P."/>
            <person name="Viver T."/>
        </authorList>
    </citation>
    <scope>NUCLEOTIDE SEQUENCE [LARGE SCALE GENOMIC DNA]</scope>
    <source>
        <strain evidence="1 2">ST-75</strain>
    </source>
</reference>
<dbReference type="Proteomes" id="UP001629059">
    <property type="component" value="Unassembled WGS sequence"/>
</dbReference>
<protein>
    <recommendedName>
        <fullName evidence="3">Restriction endonuclease type IV Mrr domain-containing protein</fullName>
    </recommendedName>
</protein>
<comment type="caution">
    <text evidence="1">The sequence shown here is derived from an EMBL/GenBank/DDBJ whole genome shotgun (WGS) entry which is preliminary data.</text>
</comment>
<name>A0ABW8YDV1_9FLAO</name>
<proteinExistence type="predicted"/>
<organism evidence="1 2">
    <name type="scientific">Flavobacterium rhizophilum</name>
    <dbReference type="NCBI Taxonomy" id="3163296"/>
    <lineage>
        <taxon>Bacteria</taxon>
        <taxon>Pseudomonadati</taxon>
        <taxon>Bacteroidota</taxon>
        <taxon>Flavobacteriia</taxon>
        <taxon>Flavobacteriales</taxon>
        <taxon>Flavobacteriaceae</taxon>
        <taxon>Flavobacterium</taxon>
    </lineage>
</organism>
<keyword evidence="2" id="KW-1185">Reference proteome</keyword>
<evidence type="ECO:0000313" key="2">
    <source>
        <dbReference type="Proteomes" id="UP001629059"/>
    </source>
</evidence>
<evidence type="ECO:0008006" key="3">
    <source>
        <dbReference type="Google" id="ProtNLM"/>
    </source>
</evidence>
<evidence type="ECO:0000313" key="1">
    <source>
        <dbReference type="EMBL" id="MFL9837378.1"/>
    </source>
</evidence>
<sequence length="599" mass="71258">MKVVTKLHFENFLQLLDEVAQTQSSDLNTLNTLLKKTNSLIDKCREFDLLELDNIDKPIEKQVKINIKKDRKIQLILKLYWVVVENLYGIVNIKGTDYESYLWKALTQLDYDEYEYLREMALSSFPYNNVSLLVNFKYSYLKLDKENYKVFKSKFLNLNKFESVEDEVIEEKILRKIKNDIEESLSIYDNYVEKNFFSVREKFSNYKKNIRIYLLRPVLDKDKEANYLFKIVSYNSLTPSVNIYNRISSFSIRLGNLEEIEAEKSDDILIRVNKNQKNFFEKIFSESKIFYELIEIFIRYADESILFDFSVYLLRLKNIEIQEINKEFQFIKVKKDENIIKYVFFLSKNITNFNQLNLSNTEKMEYVFLTKPDSRIINNFNKESINYLSDFLSWNFFDPIFYFLKDKLSALPNIKKGNDFSFVGQTIIDKLQNCPLGKEGWNKFENIGVDIFQYLFKDNFRLYIAEKQSITDDKIFRRDYVVNNLPLKGESFWSDIKKDFGANICIVEFKNYSEALNSSTLFDTSKYLISPIGNFILIFSRYGLDNSAKKLQKKLLNEKKILVIVLTENEIIEMIREKILGIDVSYRLENIKFEILKSL</sequence>
<dbReference type="RefSeq" id="WP_408074387.1">
    <property type="nucleotide sequence ID" value="NZ_JBELQB010000005.1"/>
</dbReference>
<dbReference type="EMBL" id="JBELQB010000005">
    <property type="protein sequence ID" value="MFL9837378.1"/>
    <property type="molecule type" value="Genomic_DNA"/>
</dbReference>